<evidence type="ECO:0000259" key="1">
    <source>
        <dbReference type="PROSITE" id="PS50404"/>
    </source>
</evidence>
<dbReference type="Gene3D" id="1.20.1050.10">
    <property type="match status" value="1"/>
</dbReference>
<proteinExistence type="predicted"/>
<reference evidence="2" key="2">
    <citation type="submission" date="2023-05" db="EMBL/GenBank/DDBJ databases">
        <authorList>
            <consortium name="Lawrence Berkeley National Laboratory"/>
            <person name="Steindorff A."/>
            <person name="Hensen N."/>
            <person name="Bonometti L."/>
            <person name="Westerberg I."/>
            <person name="Brannstrom I.O."/>
            <person name="Guillou S."/>
            <person name="Cros-Aarteil S."/>
            <person name="Calhoun S."/>
            <person name="Haridas S."/>
            <person name="Kuo A."/>
            <person name="Mondo S."/>
            <person name="Pangilinan J."/>
            <person name="Riley R."/>
            <person name="Labutti K."/>
            <person name="Andreopoulos B."/>
            <person name="Lipzen A."/>
            <person name="Chen C."/>
            <person name="Yanf M."/>
            <person name="Daum C."/>
            <person name="Ng V."/>
            <person name="Clum A."/>
            <person name="Ohm R."/>
            <person name="Martin F."/>
            <person name="Silar P."/>
            <person name="Natvig D."/>
            <person name="Lalanne C."/>
            <person name="Gautier V."/>
            <person name="Ament-Velasquez S.L."/>
            <person name="Kruys A."/>
            <person name="Hutchinson M.I."/>
            <person name="Powell A.J."/>
            <person name="Barry K."/>
            <person name="Miller A.N."/>
            <person name="Grigoriev I.V."/>
            <person name="Debuchy R."/>
            <person name="Gladieux P."/>
            <person name="Thoren M.H."/>
            <person name="Johannesson H."/>
        </authorList>
    </citation>
    <scope>NUCLEOTIDE SEQUENCE</scope>
    <source>
        <strain evidence="2">CBS 508.74</strain>
    </source>
</reference>
<dbReference type="Gene3D" id="3.40.30.10">
    <property type="entry name" value="Glutaredoxin"/>
    <property type="match status" value="1"/>
</dbReference>
<comment type="caution">
    <text evidence="2">The sequence shown here is derived from an EMBL/GenBank/DDBJ whole genome shotgun (WGS) entry which is preliminary data.</text>
</comment>
<keyword evidence="3" id="KW-1185">Reference proteome</keyword>
<feature type="domain" description="GST N-terminal" evidence="1">
    <location>
        <begin position="10"/>
        <end position="97"/>
    </location>
</feature>
<dbReference type="InterPro" id="IPR054416">
    <property type="entry name" value="GST_UstS-like_C"/>
</dbReference>
<dbReference type="InterPro" id="IPR036282">
    <property type="entry name" value="Glutathione-S-Trfase_C_sf"/>
</dbReference>
<dbReference type="InterPro" id="IPR004045">
    <property type="entry name" value="Glutathione_S-Trfase_N"/>
</dbReference>
<sequence length="243" mass="27861">MSSGQIVLFDIPSKTGKPWSLNPWKTRLLLNYKGLDYKTEWVEYPNIKPRLEPHVPPNGPQSMAPYTIPTIMLPSGQYVMDSLEIAKVLEKEYPSPSAHVDSPYYDRLLEQTKAAMAALPSVYVTNVYDRVLGEASRPYFHETRTKYLGMPIEEYLAKHPVEESFQAAEQYLRNVTALLKENGQGPFLMGREVCYADFVWGGFLLFFKVMGEDVWERFLKATGDAKVHLDFLEALEPWTKKVD</sequence>
<evidence type="ECO:0000313" key="2">
    <source>
        <dbReference type="EMBL" id="KAK4107371.1"/>
    </source>
</evidence>
<dbReference type="Pfam" id="PF13409">
    <property type="entry name" value="GST_N_2"/>
    <property type="match status" value="1"/>
</dbReference>
<dbReference type="PROSITE" id="PS50404">
    <property type="entry name" value="GST_NTER"/>
    <property type="match status" value="1"/>
</dbReference>
<dbReference type="Pfam" id="PF22041">
    <property type="entry name" value="GST_C_7"/>
    <property type="match status" value="1"/>
</dbReference>
<dbReference type="CDD" id="cd03038">
    <property type="entry name" value="GST_N_etherase_LigE"/>
    <property type="match status" value="1"/>
</dbReference>
<protein>
    <submittedName>
        <fullName evidence="2">Glutathione S-transferase</fullName>
    </submittedName>
</protein>
<reference evidence="2" key="1">
    <citation type="journal article" date="2023" name="Mol. Phylogenet. Evol.">
        <title>Genome-scale phylogeny and comparative genomics of the fungal order Sordariales.</title>
        <authorList>
            <person name="Hensen N."/>
            <person name="Bonometti L."/>
            <person name="Westerberg I."/>
            <person name="Brannstrom I.O."/>
            <person name="Guillou S."/>
            <person name="Cros-Aarteil S."/>
            <person name="Calhoun S."/>
            <person name="Haridas S."/>
            <person name="Kuo A."/>
            <person name="Mondo S."/>
            <person name="Pangilinan J."/>
            <person name="Riley R."/>
            <person name="LaButti K."/>
            <person name="Andreopoulos B."/>
            <person name="Lipzen A."/>
            <person name="Chen C."/>
            <person name="Yan M."/>
            <person name="Daum C."/>
            <person name="Ng V."/>
            <person name="Clum A."/>
            <person name="Steindorff A."/>
            <person name="Ohm R.A."/>
            <person name="Martin F."/>
            <person name="Silar P."/>
            <person name="Natvig D.O."/>
            <person name="Lalanne C."/>
            <person name="Gautier V."/>
            <person name="Ament-Velasquez S.L."/>
            <person name="Kruys A."/>
            <person name="Hutchinson M.I."/>
            <person name="Powell A.J."/>
            <person name="Barry K."/>
            <person name="Miller A.N."/>
            <person name="Grigoriev I.V."/>
            <person name="Debuchy R."/>
            <person name="Gladieux P."/>
            <person name="Hiltunen Thoren M."/>
            <person name="Johannesson H."/>
        </authorList>
    </citation>
    <scope>NUCLEOTIDE SEQUENCE</scope>
    <source>
        <strain evidence="2">CBS 508.74</strain>
    </source>
</reference>
<dbReference type="SUPFAM" id="SSF47616">
    <property type="entry name" value="GST C-terminal domain-like"/>
    <property type="match status" value="1"/>
</dbReference>
<accession>A0AAN6QH86</accession>
<dbReference type="EMBL" id="MU853375">
    <property type="protein sequence ID" value="KAK4107371.1"/>
    <property type="molecule type" value="Genomic_DNA"/>
</dbReference>
<name>A0AAN6QH86_9PEZI</name>
<organism evidence="2 3">
    <name type="scientific">Canariomyces notabilis</name>
    <dbReference type="NCBI Taxonomy" id="2074819"/>
    <lineage>
        <taxon>Eukaryota</taxon>
        <taxon>Fungi</taxon>
        <taxon>Dikarya</taxon>
        <taxon>Ascomycota</taxon>
        <taxon>Pezizomycotina</taxon>
        <taxon>Sordariomycetes</taxon>
        <taxon>Sordariomycetidae</taxon>
        <taxon>Sordariales</taxon>
        <taxon>Chaetomiaceae</taxon>
        <taxon>Canariomyces</taxon>
    </lineage>
</organism>
<dbReference type="Proteomes" id="UP001302812">
    <property type="component" value="Unassembled WGS sequence"/>
</dbReference>
<gene>
    <name evidence="2" type="ORF">N656DRAFT_785380</name>
</gene>
<dbReference type="SUPFAM" id="SSF52833">
    <property type="entry name" value="Thioredoxin-like"/>
    <property type="match status" value="1"/>
</dbReference>
<dbReference type="InterPro" id="IPR036249">
    <property type="entry name" value="Thioredoxin-like_sf"/>
</dbReference>
<dbReference type="GeneID" id="89940495"/>
<evidence type="ECO:0000313" key="3">
    <source>
        <dbReference type="Proteomes" id="UP001302812"/>
    </source>
</evidence>
<dbReference type="RefSeq" id="XP_064664941.1">
    <property type="nucleotide sequence ID" value="XM_064816370.1"/>
</dbReference>
<dbReference type="AlphaFoldDB" id="A0AAN6QH86"/>